<evidence type="ECO:0000313" key="1">
    <source>
        <dbReference type="EMBL" id="KAL3282296.1"/>
    </source>
</evidence>
<name>A0ABD2NVB0_9CUCU</name>
<organism evidence="1 2">
    <name type="scientific">Cryptolaemus montrouzieri</name>
    <dbReference type="NCBI Taxonomy" id="559131"/>
    <lineage>
        <taxon>Eukaryota</taxon>
        <taxon>Metazoa</taxon>
        <taxon>Ecdysozoa</taxon>
        <taxon>Arthropoda</taxon>
        <taxon>Hexapoda</taxon>
        <taxon>Insecta</taxon>
        <taxon>Pterygota</taxon>
        <taxon>Neoptera</taxon>
        <taxon>Endopterygota</taxon>
        <taxon>Coleoptera</taxon>
        <taxon>Polyphaga</taxon>
        <taxon>Cucujiformia</taxon>
        <taxon>Coccinelloidea</taxon>
        <taxon>Coccinellidae</taxon>
        <taxon>Scymninae</taxon>
        <taxon>Scymnini</taxon>
        <taxon>Cryptolaemus</taxon>
    </lineage>
</organism>
<dbReference type="AlphaFoldDB" id="A0ABD2NVB0"/>
<gene>
    <name evidence="1" type="ORF">HHI36_005485</name>
</gene>
<sequence length="249" mass="28890">MITLSYKQWNHLFKKVSQDPFSICNRKVTEKSNQLRFSGWFVSIGTRCPVKLIFQGTSTSSVSKLPPVLEYFLQRIQSANSNFVHEDLSRPQTWEKPIYTLSPEEEAYFYGTPQTPLPHEAVVAVTETITTSKYDNFEYEELENTTEILFEKITDAPSNPPLINNNQYVIYKTVEISFSLQKFKQAQDYGMKIKYNKKQVIHLVIFRSVSRLQYMTSEIFNGPKYDISAPKAVIKVHGKPYVQNHFCSE</sequence>
<accession>A0ABD2NVB0</accession>
<keyword evidence="2" id="KW-1185">Reference proteome</keyword>
<evidence type="ECO:0000313" key="2">
    <source>
        <dbReference type="Proteomes" id="UP001516400"/>
    </source>
</evidence>
<comment type="caution">
    <text evidence="1">The sequence shown here is derived from an EMBL/GenBank/DDBJ whole genome shotgun (WGS) entry which is preliminary data.</text>
</comment>
<dbReference type="EMBL" id="JABFTP020000144">
    <property type="protein sequence ID" value="KAL3282296.1"/>
    <property type="molecule type" value="Genomic_DNA"/>
</dbReference>
<dbReference type="Proteomes" id="UP001516400">
    <property type="component" value="Unassembled WGS sequence"/>
</dbReference>
<proteinExistence type="predicted"/>
<protein>
    <submittedName>
        <fullName evidence="1">Uncharacterized protein</fullName>
    </submittedName>
</protein>
<reference evidence="1 2" key="1">
    <citation type="journal article" date="2021" name="BMC Biol.">
        <title>Horizontally acquired antibacterial genes associated with adaptive radiation of ladybird beetles.</title>
        <authorList>
            <person name="Li H.S."/>
            <person name="Tang X.F."/>
            <person name="Huang Y.H."/>
            <person name="Xu Z.Y."/>
            <person name="Chen M.L."/>
            <person name="Du X.Y."/>
            <person name="Qiu B.Y."/>
            <person name="Chen P.T."/>
            <person name="Zhang W."/>
            <person name="Slipinski A."/>
            <person name="Escalona H.E."/>
            <person name="Waterhouse R.M."/>
            <person name="Zwick A."/>
            <person name="Pang H."/>
        </authorList>
    </citation>
    <scope>NUCLEOTIDE SEQUENCE [LARGE SCALE GENOMIC DNA]</scope>
    <source>
        <strain evidence="1">SYSU2018</strain>
    </source>
</reference>